<evidence type="ECO:0000313" key="1">
    <source>
        <dbReference type="EMBL" id="NEA14099.1"/>
    </source>
</evidence>
<dbReference type="RefSeq" id="WP_164342046.1">
    <property type="nucleotide sequence ID" value="NZ_JAAGLQ010000020.1"/>
</dbReference>
<reference evidence="1 2" key="1">
    <citation type="submission" date="2020-01" db="EMBL/GenBank/DDBJ databases">
        <title>Insect and environment-associated Actinomycetes.</title>
        <authorList>
            <person name="Currrie C."/>
            <person name="Chevrette M."/>
            <person name="Carlson C."/>
            <person name="Stubbendieck R."/>
            <person name="Wendt-Pienkowski E."/>
        </authorList>
    </citation>
    <scope>NUCLEOTIDE SEQUENCE [LARGE SCALE GENOMIC DNA]</scope>
    <source>
        <strain evidence="1 2">SID11342</strain>
    </source>
</reference>
<dbReference type="Proteomes" id="UP000471293">
    <property type="component" value="Unassembled WGS sequence"/>
</dbReference>
<dbReference type="AlphaFoldDB" id="A0A6N9TU40"/>
<sequence>LVSEDLVGCVAHPLSTLGRLRLPEKTARLLVAADWRVDAWLPLVLEAWTAGAERISLLPGDACPEPAADAV</sequence>
<dbReference type="EMBL" id="JAAGLQ010000020">
    <property type="protein sequence ID" value="NEA14099.1"/>
    <property type="molecule type" value="Genomic_DNA"/>
</dbReference>
<accession>A0A6N9TU40</accession>
<evidence type="ECO:0000313" key="2">
    <source>
        <dbReference type="Proteomes" id="UP000471293"/>
    </source>
</evidence>
<gene>
    <name evidence="1" type="ORF">G3I29_00775</name>
</gene>
<organism evidence="1 2">
    <name type="scientific">Streptomyces halstedii</name>
    <dbReference type="NCBI Taxonomy" id="1944"/>
    <lineage>
        <taxon>Bacteria</taxon>
        <taxon>Bacillati</taxon>
        <taxon>Actinomycetota</taxon>
        <taxon>Actinomycetes</taxon>
        <taxon>Kitasatosporales</taxon>
        <taxon>Streptomycetaceae</taxon>
        <taxon>Streptomyces</taxon>
    </lineage>
</organism>
<name>A0A6N9TU40_STRHA</name>
<feature type="non-terminal residue" evidence="1">
    <location>
        <position position="1"/>
    </location>
</feature>
<feature type="non-terminal residue" evidence="1">
    <location>
        <position position="71"/>
    </location>
</feature>
<comment type="caution">
    <text evidence="1">The sequence shown here is derived from an EMBL/GenBank/DDBJ whole genome shotgun (WGS) entry which is preliminary data.</text>
</comment>
<proteinExistence type="predicted"/>
<protein>
    <submittedName>
        <fullName evidence="1">Uncharacterized protein</fullName>
    </submittedName>
</protein>